<evidence type="ECO:0000313" key="4">
    <source>
        <dbReference type="Proteomes" id="UP000248863"/>
    </source>
</evidence>
<comment type="caution">
    <text evidence="3">The sequence shown here is derived from an EMBL/GenBank/DDBJ whole genome shotgun (WGS) entry which is preliminary data.</text>
</comment>
<dbReference type="Gene3D" id="2.40.128.130">
    <property type="entry name" value="Autotransporter beta-domain"/>
    <property type="match status" value="1"/>
</dbReference>
<dbReference type="PROSITE" id="PS51208">
    <property type="entry name" value="AUTOTRANSPORTER"/>
    <property type="match status" value="1"/>
</dbReference>
<evidence type="ECO:0000256" key="1">
    <source>
        <dbReference type="SAM" id="MobiDB-lite"/>
    </source>
</evidence>
<feature type="region of interest" description="Disordered" evidence="1">
    <location>
        <begin position="1"/>
        <end position="35"/>
    </location>
</feature>
<dbReference type="GO" id="GO:0019867">
    <property type="term" value="C:outer membrane"/>
    <property type="evidence" value="ECO:0007669"/>
    <property type="project" value="InterPro"/>
</dbReference>
<dbReference type="InterPro" id="IPR036709">
    <property type="entry name" value="Autotransporte_beta_dom_sf"/>
</dbReference>
<keyword evidence="4" id="KW-1185">Reference proteome</keyword>
<dbReference type="SUPFAM" id="SSF51126">
    <property type="entry name" value="Pectin lyase-like"/>
    <property type="match status" value="1"/>
</dbReference>
<dbReference type="InterPro" id="IPR005546">
    <property type="entry name" value="Autotransporte_beta"/>
</dbReference>
<proteinExistence type="predicted"/>
<dbReference type="NCBIfam" id="TIGR04393">
    <property type="entry name" value="rpt_T5SS_PEPC"/>
    <property type="match status" value="4"/>
</dbReference>
<dbReference type="AlphaFoldDB" id="A0A327KJQ8"/>
<feature type="compositionally biased region" description="Basic and acidic residues" evidence="1">
    <location>
        <begin position="1"/>
        <end position="11"/>
    </location>
</feature>
<dbReference type="Pfam" id="PF03797">
    <property type="entry name" value="Autotransporter"/>
    <property type="match status" value="1"/>
</dbReference>
<gene>
    <name evidence="3" type="ORF">CH338_14920</name>
</gene>
<dbReference type="EMBL" id="NPEU01000162">
    <property type="protein sequence ID" value="RAI37793.1"/>
    <property type="molecule type" value="Genomic_DNA"/>
</dbReference>
<evidence type="ECO:0000313" key="3">
    <source>
        <dbReference type="EMBL" id="RAI37793.1"/>
    </source>
</evidence>
<accession>A0A327KJQ8</accession>
<dbReference type="SMART" id="SM00869">
    <property type="entry name" value="Autotransporter"/>
    <property type="match status" value="1"/>
</dbReference>
<dbReference type="InterPro" id="IPR030895">
    <property type="entry name" value="T5SS_PEPC_rpt"/>
</dbReference>
<dbReference type="InterPro" id="IPR006315">
    <property type="entry name" value="OM_autotransptr_brl_dom"/>
</dbReference>
<dbReference type="InterPro" id="IPR011050">
    <property type="entry name" value="Pectin_lyase_fold/virulence"/>
</dbReference>
<feature type="domain" description="Autotransporter" evidence="2">
    <location>
        <begin position="949"/>
        <end position="1225"/>
    </location>
</feature>
<dbReference type="OrthoDB" id="7872833at2"/>
<dbReference type="SUPFAM" id="SSF103515">
    <property type="entry name" value="Autotransporter"/>
    <property type="match status" value="1"/>
</dbReference>
<reference evidence="3 4" key="1">
    <citation type="submission" date="2017-07" db="EMBL/GenBank/DDBJ databases">
        <title>Draft Genome Sequences of Select Purple Nonsulfur Bacteria.</title>
        <authorList>
            <person name="Lasarre B."/>
            <person name="Mckinlay J.B."/>
        </authorList>
    </citation>
    <scope>NUCLEOTIDE SEQUENCE [LARGE SCALE GENOMIC DNA]</scope>
    <source>
        <strain evidence="3 4">DSM 11907</strain>
    </source>
</reference>
<dbReference type="Proteomes" id="UP000248863">
    <property type="component" value="Unassembled WGS sequence"/>
</dbReference>
<evidence type="ECO:0000259" key="2">
    <source>
        <dbReference type="PROSITE" id="PS51208"/>
    </source>
</evidence>
<protein>
    <recommendedName>
        <fullName evidence="2">Autotransporter domain-containing protein</fullName>
    </recommendedName>
</protein>
<dbReference type="NCBIfam" id="TIGR01414">
    <property type="entry name" value="autotrans_barl"/>
    <property type="match status" value="1"/>
</dbReference>
<organism evidence="3 4">
    <name type="scientific">Rhodoplanes elegans</name>
    <dbReference type="NCBI Taxonomy" id="29408"/>
    <lineage>
        <taxon>Bacteria</taxon>
        <taxon>Pseudomonadati</taxon>
        <taxon>Pseudomonadota</taxon>
        <taxon>Alphaproteobacteria</taxon>
        <taxon>Hyphomicrobiales</taxon>
        <taxon>Nitrobacteraceae</taxon>
        <taxon>Rhodoplanes</taxon>
    </lineage>
</organism>
<name>A0A327KJQ8_9BRAD</name>
<sequence length="1225" mass="120049">MTELSRSRRDMGSAAPVWRTTGSAPRKGSSTRKGFSKTIPVSVPVLSVLFATTALVSPVVAADVTWTGPGTDWFSGTNWSGGQTPSTSDTAVVNGAVTATIAGQPASVDTVQLGTTATNASLAIVNAGGLITAGWDNIGKAVGATATVTVTGTGSTWTASSGILVGVEGTGRIDVSGGAMVTSSALHLGRLATGSGTVTVDASTWITNGSVSVGYEGTGSMTLSNRATASFGAFQIGMYSGASGTLQIESGATLTTSGASHVGNQANTTGTATITGAGSQWTSNGLLYLGLSGTGSLTVANGGTFSTVGMDIGRNTGAVGTLRIESGGSLTSTGVATVGYQGRGTVTVTGAGSSATFDALSLGYNGTGSLAVTDGATVTAKTLSAAEGTGGRADITVSGAGSRFTTTEGASVGNTAAGTPGTIAVQGGGTFATGYGLYLYGGSSVTVTGAGSQLLVGTRNPGTPSDFPQADGWLSISDASVTVANGARLEADGVYVQGAPGAGAASLTVTGRGTVMDGHLVIYVGGNGNGTAGDGTLTISDGATATATILGTGVDAGRTGRLLLTGAGSSLTTIPNGTYTGNAYAGSYGNGTIVVQDGAALSVANELRIAYAAGSTGKLLIGSEQGQAAAAPGTVTAAGGVVFGSGTGQLVFNHTSSNYIFAPSISGTGTIRALSGTTTLTGDSSGFSGTLEVAGGILNVAGAINAVTTVDSGAVLTGSGKVGGVDARTGATVSPGNSPGTLTVTGNYQQAAGSTYLAELVPGSTTSDLIAVTGTATLDSGAILRLAKYGAGNYSVDTRYTILTAAGGVTGTYLLTGDTAASAFYTWTVGYDPTSVYVAAVQTRAFTSAATTPNQIAVAGALQNLTTGQRLRSAVGSVATDAAARAAFDQISGEIHSSITGAMVEDSRFVRNAAVDRLRAASGRVGPGAASGFACGTPAAASAGAPTAAGCRTLAFWAQGYGTWGSSDGNGNAAGLSHDTGGLLVGADLPAFETWRLGVMAGYGHATYGVSDRNASGRSDNYSVGLYGGTQIGALGVRLGTAYTFSDVTTNRTVAVSGFYDTPTGRYDAYTAQAFADVGYQVVAGRMAFEPFAGLAHVKVGTERFTEQGGLAALTSSGVTPDVTVSTLGLRAATDFSVGATALTATGTLGWRHAFGDVGPISTVSLQGSAPFAVAGLPIARDVAIVEAGLSSAVAANTVLGLSYTGQFGDGTQSQGVRGSFSMRF</sequence>